<evidence type="ECO:0008006" key="4">
    <source>
        <dbReference type="Google" id="ProtNLM"/>
    </source>
</evidence>
<sequence length="131" mass="14924">MRYRNLGWTIARILFGAFFIYAPIMIIVTFGGRHPPEPNAAAQHFTDALTASGFMNPLLIVDLLIGGALMLFNRTAPLGLILLGPPILVIACFHWLLTHSYVWGSIWPIWFAALAWHYRAVFRRLVEPRRH</sequence>
<evidence type="ECO:0000256" key="1">
    <source>
        <dbReference type="SAM" id="Phobius"/>
    </source>
</evidence>
<proteinExistence type="predicted"/>
<keyword evidence="1" id="KW-0472">Membrane</keyword>
<accession>A0A974NUQ4</accession>
<evidence type="ECO:0000313" key="3">
    <source>
        <dbReference type="Proteomes" id="UP000595894"/>
    </source>
</evidence>
<feature type="transmembrane region" description="Helical" evidence="1">
    <location>
        <begin position="102"/>
        <end position="122"/>
    </location>
</feature>
<keyword evidence="3" id="KW-1185">Reference proteome</keyword>
<feature type="transmembrane region" description="Helical" evidence="1">
    <location>
        <begin position="12"/>
        <end position="31"/>
    </location>
</feature>
<keyword evidence="1" id="KW-1133">Transmembrane helix</keyword>
<keyword evidence="1" id="KW-0812">Transmembrane</keyword>
<dbReference type="Proteomes" id="UP000595894">
    <property type="component" value="Chromosome"/>
</dbReference>
<feature type="transmembrane region" description="Helical" evidence="1">
    <location>
        <begin position="78"/>
        <end position="96"/>
    </location>
</feature>
<evidence type="ECO:0000313" key="2">
    <source>
        <dbReference type="EMBL" id="QQV77100.1"/>
    </source>
</evidence>
<feature type="transmembrane region" description="Helical" evidence="1">
    <location>
        <begin position="51"/>
        <end position="71"/>
    </location>
</feature>
<dbReference type="AlphaFoldDB" id="A0A974NUQ4"/>
<dbReference type="RefSeq" id="WP_202093265.1">
    <property type="nucleotide sequence ID" value="NZ_CP061035.1"/>
</dbReference>
<dbReference type="EMBL" id="CP061035">
    <property type="protein sequence ID" value="QQV77100.1"/>
    <property type="molecule type" value="Genomic_DNA"/>
</dbReference>
<gene>
    <name evidence="2" type="ORF">H5J25_17460</name>
</gene>
<organism evidence="2 3">
    <name type="scientific">Sphingomonas aliaeris</name>
    <dbReference type="NCBI Taxonomy" id="2759526"/>
    <lineage>
        <taxon>Bacteria</taxon>
        <taxon>Pseudomonadati</taxon>
        <taxon>Pseudomonadota</taxon>
        <taxon>Alphaproteobacteria</taxon>
        <taxon>Sphingomonadales</taxon>
        <taxon>Sphingomonadaceae</taxon>
        <taxon>Sphingomonas</taxon>
    </lineage>
</organism>
<name>A0A974NUQ4_9SPHN</name>
<reference evidence="3" key="1">
    <citation type="submission" date="2020-09" db="EMBL/GenBank/DDBJ databases">
        <title>Sphingomonas sp., a new species isolated from pork steak.</title>
        <authorList>
            <person name="Heidler von Heilborn D."/>
        </authorList>
    </citation>
    <scope>NUCLEOTIDE SEQUENCE [LARGE SCALE GENOMIC DNA]</scope>
</reference>
<protein>
    <recommendedName>
        <fullName evidence="4">DoxX family protein</fullName>
    </recommendedName>
</protein>
<dbReference type="KEGG" id="sari:H5J25_17460"/>